<evidence type="ECO:0000259" key="3">
    <source>
        <dbReference type="Pfam" id="PF13356"/>
    </source>
</evidence>
<evidence type="ECO:0000256" key="1">
    <source>
        <dbReference type="ARBA" id="ARBA00008857"/>
    </source>
</evidence>
<dbReference type="Proteomes" id="UP000254374">
    <property type="component" value="Unassembled WGS sequence"/>
</dbReference>
<organism evidence="5 7">
    <name type="scientific">Fluoribacter gormanii</name>
    <dbReference type="NCBI Taxonomy" id="464"/>
    <lineage>
        <taxon>Bacteria</taxon>
        <taxon>Pseudomonadati</taxon>
        <taxon>Pseudomonadota</taxon>
        <taxon>Gammaproteobacteria</taxon>
        <taxon>Legionellales</taxon>
        <taxon>Legionellaceae</taxon>
        <taxon>Fluoribacter</taxon>
    </lineage>
</organism>
<evidence type="ECO:0000313" key="4">
    <source>
        <dbReference type="EMBL" id="SIR06642.1"/>
    </source>
</evidence>
<dbReference type="Proteomes" id="UP000186808">
    <property type="component" value="Unassembled WGS sequence"/>
</dbReference>
<proteinExistence type="inferred from homology"/>
<name>A0A377GP24_9GAMM</name>
<dbReference type="InterPro" id="IPR025166">
    <property type="entry name" value="Integrase_DNA_bind_dom"/>
</dbReference>
<feature type="domain" description="Integrase DNA-binding" evidence="3">
    <location>
        <begin position="24"/>
        <end position="96"/>
    </location>
</feature>
<dbReference type="InterPro" id="IPR050808">
    <property type="entry name" value="Phage_Integrase"/>
</dbReference>
<dbReference type="Gene3D" id="3.30.160.390">
    <property type="entry name" value="Integrase, DNA-binding domain"/>
    <property type="match status" value="1"/>
</dbReference>
<protein>
    <recommendedName>
        <fullName evidence="3">Integrase DNA-binding domain-containing protein</fullName>
    </recommendedName>
</protein>
<reference evidence="5 7" key="2">
    <citation type="submission" date="2018-06" db="EMBL/GenBank/DDBJ databases">
        <authorList>
            <consortium name="Pathogen Informatics"/>
            <person name="Doyle S."/>
        </authorList>
    </citation>
    <scope>NUCLEOTIDE SEQUENCE [LARGE SCALE GENOMIC DNA]</scope>
    <source>
        <strain evidence="5 7">NCTC11401</strain>
    </source>
</reference>
<dbReference type="GO" id="GO:0015074">
    <property type="term" value="P:DNA integration"/>
    <property type="evidence" value="ECO:0007669"/>
    <property type="project" value="UniProtKB-KW"/>
</dbReference>
<dbReference type="AlphaFoldDB" id="A0A377GP24"/>
<evidence type="ECO:0000256" key="2">
    <source>
        <dbReference type="ARBA" id="ARBA00022908"/>
    </source>
</evidence>
<dbReference type="PANTHER" id="PTHR30629">
    <property type="entry name" value="PROPHAGE INTEGRASE"/>
    <property type="match status" value="1"/>
</dbReference>
<evidence type="ECO:0000313" key="5">
    <source>
        <dbReference type="EMBL" id="STO26374.1"/>
    </source>
</evidence>
<dbReference type="EMBL" id="UGGV01000001">
    <property type="protein sequence ID" value="STO26374.1"/>
    <property type="molecule type" value="Genomic_DNA"/>
</dbReference>
<dbReference type="STRING" id="464.Lgor_3024"/>
<keyword evidence="2" id="KW-0229">DNA integration</keyword>
<dbReference type="InterPro" id="IPR038488">
    <property type="entry name" value="Integrase_DNA-bd_sf"/>
</dbReference>
<gene>
    <name evidence="5" type="ORF">NCTC11401_03231</name>
    <name evidence="4" type="ORF">SAMN05421777_10633</name>
</gene>
<accession>A0A377GP24</accession>
<evidence type="ECO:0000313" key="7">
    <source>
        <dbReference type="Proteomes" id="UP000254374"/>
    </source>
</evidence>
<keyword evidence="6" id="KW-1185">Reference proteome</keyword>
<comment type="similarity">
    <text evidence="1">Belongs to the 'phage' integrase family.</text>
</comment>
<dbReference type="PANTHER" id="PTHR30629:SF2">
    <property type="entry name" value="PROPHAGE INTEGRASE INTS-RELATED"/>
    <property type="match status" value="1"/>
</dbReference>
<dbReference type="EMBL" id="FTNL01000006">
    <property type="protein sequence ID" value="SIR06642.1"/>
    <property type="molecule type" value="Genomic_DNA"/>
</dbReference>
<reference evidence="4 6" key="1">
    <citation type="submission" date="2017-01" db="EMBL/GenBank/DDBJ databases">
        <authorList>
            <person name="Varghese N."/>
            <person name="Submissions S."/>
        </authorList>
    </citation>
    <scope>NUCLEOTIDE SEQUENCE [LARGE SCALE GENOMIC DNA]</scope>
    <source>
        <strain evidence="4 6">ATCC 33342</strain>
    </source>
</reference>
<dbReference type="Pfam" id="PF13356">
    <property type="entry name" value="Arm-DNA-bind_3"/>
    <property type="match status" value="1"/>
</dbReference>
<sequence length="103" mass="11389">MKITKPVVDKLPIPVSMTPGKSAQKHYYDDAMKGFGVRVTSSGTKAFFVEKLIKNKLSRITLGRYPKLTVEMARKEAQKLLGQIATGIDPVAEKCAEKNVKSH</sequence>
<evidence type="ECO:0000313" key="6">
    <source>
        <dbReference type="Proteomes" id="UP000186808"/>
    </source>
</evidence>